<evidence type="ECO:0000256" key="1">
    <source>
        <dbReference type="ARBA" id="ARBA00022737"/>
    </source>
</evidence>
<name>A0ABT9AFT8_9BACT</name>
<dbReference type="Pfam" id="PF00431">
    <property type="entry name" value="CUB"/>
    <property type="match status" value="3"/>
</dbReference>
<evidence type="ECO:0000313" key="5">
    <source>
        <dbReference type="EMBL" id="MDO7847836.1"/>
    </source>
</evidence>
<feature type="chain" id="PRO_5045370125" evidence="3">
    <location>
        <begin position="33"/>
        <end position="1192"/>
    </location>
</feature>
<protein>
    <submittedName>
        <fullName evidence="5">T9SS type A sorting domain-containing protein</fullName>
    </submittedName>
</protein>
<sequence>MKAFFTISKPASWPGLLLGLLLLLSGASRAQAQAYLMNNTAVTTCNGTFYDSGGAGASYGNNENFTKTFSPGTAGGKVRLSFTAFATQGPTGGGTSRDYLEIYDGATTGAALIGRFEGTDDPGVITATTAGGQLTALFVSNNSTTGSGWAATVSCVNTTFYPMSNAAVTTCAGTFTDSNVNGNYANNQDFTKVFSPATAGAAVRLAFSAFDLEVGSTFGGTPYDYLTIYDGPTTGSPQIGRFSGTTSPGTVTATNAAGQLTVVFHSDNSTTGAGWEADISCVPGPIYSMSNTAVTTCAGTFFDSNVNGNYGNNQSFTKVFTPATAGAAVQLAFTSFATEDTYDFLYIYDGPSTSAPLIGQYSGSTSPGTVTASNATGQLTVRFTSDVNTTDTGWEATIACVEPFTFAPTSGSPGASIFITGGQLSTVTDVKFNGTSAFFNYNSATGQIRASVPTGATSGTVQLVRATAATSPTSTASFTVCRTTAAAQNYAAALPLTGPATATAASVNNGSTSACGAASVYFLSATELLLNGGFDTDLSAADWTATQIDFAGGYRAADGNPGGTFVLNDNGAAGTDPAISQLVTGLTVGVPYLLQGDYKNYDGLNPGETQPGFAVEFGGVVQLTRTNPGPIWTHFSVVVTPTAAAQVVRFRSEINGTDVNAAIDNISLRRLDTSLSYACATIGANAVTLVALNPNGDVSTAAATVTVAPPAAAATATTWNGSVSADPQDCANWSYGKVPNATTSATIPSGTPALNLTTGTLTAASITIASGSSLTVAAGATLQVNGDFTNNGTATLPGTVSFAGSAATQTVSGTAATSFATLAVNKASGTVQLARDITVNTALNLNSGTLTTGATVAATGFKVTLGATATIAETDASYVIGAVETIRNLNVAGATTTFGGLGLGLTPSGSALPGSTLVRRVTGSPVTGVQSRQGIGRFFTIAPTLNAGLNVNLAFDYFNHERNGIAAADMTLFRAATPGTTSGWLAQLPSTRSGSTVSRTALSTLAGTFTLGSQAAPLPVELRAFTATAEGSAAVRLAWATATEKNSAFFDVERSLNGEAFAAIGTVAAAGNSSALSSYTLLDRKLPAGALLLYYRLRQVDADGTASYSPVRTVALAAEVRLSLYPNPAHTAATLTGTAPGTVATVYDALGRTVTMATADAAGTAQLLLPTGLASGVYVVRAGSQAVRLTVE</sequence>
<dbReference type="Gene3D" id="2.60.120.290">
    <property type="entry name" value="Spermadhesin, CUB domain"/>
    <property type="match status" value="3"/>
</dbReference>
<dbReference type="InterPro" id="IPR035914">
    <property type="entry name" value="Sperma_CUB_dom_sf"/>
</dbReference>
<evidence type="ECO:0000259" key="4">
    <source>
        <dbReference type="PROSITE" id="PS01180"/>
    </source>
</evidence>
<evidence type="ECO:0000256" key="3">
    <source>
        <dbReference type="SAM" id="SignalP"/>
    </source>
</evidence>
<dbReference type="EMBL" id="JAUQSX010000008">
    <property type="protein sequence ID" value="MDO7847836.1"/>
    <property type="molecule type" value="Genomic_DNA"/>
</dbReference>
<dbReference type="InterPro" id="IPR013783">
    <property type="entry name" value="Ig-like_fold"/>
</dbReference>
<dbReference type="PROSITE" id="PS01180">
    <property type="entry name" value="CUB"/>
    <property type="match status" value="3"/>
</dbReference>
<keyword evidence="2" id="KW-1015">Disulfide bond</keyword>
<dbReference type="SMART" id="SM00042">
    <property type="entry name" value="CUB"/>
    <property type="match status" value="3"/>
</dbReference>
<dbReference type="InterPro" id="IPR026444">
    <property type="entry name" value="Secre_tail"/>
</dbReference>
<dbReference type="SUPFAM" id="SSF49854">
    <property type="entry name" value="Spermadhesin, CUB domain"/>
    <property type="match status" value="3"/>
</dbReference>
<dbReference type="InterPro" id="IPR000859">
    <property type="entry name" value="CUB_dom"/>
</dbReference>
<feature type="domain" description="CUB" evidence="4">
    <location>
        <begin position="171"/>
        <end position="282"/>
    </location>
</feature>
<reference evidence="5" key="1">
    <citation type="submission" date="2023-07" db="EMBL/GenBank/DDBJ databases">
        <authorList>
            <person name="Kim M.K."/>
        </authorList>
    </citation>
    <scope>NUCLEOTIDE SEQUENCE</scope>
    <source>
        <strain evidence="5">M29</strain>
    </source>
</reference>
<feature type="domain" description="CUB" evidence="4">
    <location>
        <begin position="297"/>
        <end position="401"/>
    </location>
</feature>
<dbReference type="CDD" id="cd00041">
    <property type="entry name" value="CUB"/>
    <property type="match status" value="3"/>
</dbReference>
<organism evidence="5 6">
    <name type="scientific">Hymenobacter mellowenesis</name>
    <dbReference type="NCBI Taxonomy" id="3063995"/>
    <lineage>
        <taxon>Bacteria</taxon>
        <taxon>Pseudomonadati</taxon>
        <taxon>Bacteroidota</taxon>
        <taxon>Cytophagia</taxon>
        <taxon>Cytophagales</taxon>
        <taxon>Hymenobacteraceae</taxon>
        <taxon>Hymenobacter</taxon>
    </lineage>
</organism>
<evidence type="ECO:0000313" key="6">
    <source>
        <dbReference type="Proteomes" id="UP001167796"/>
    </source>
</evidence>
<dbReference type="RefSeq" id="WP_305012519.1">
    <property type="nucleotide sequence ID" value="NZ_JAUQSX010000008.1"/>
</dbReference>
<keyword evidence="6" id="KW-1185">Reference proteome</keyword>
<keyword evidence="1" id="KW-0677">Repeat</keyword>
<dbReference type="Proteomes" id="UP001167796">
    <property type="component" value="Unassembled WGS sequence"/>
</dbReference>
<dbReference type="Gene3D" id="2.60.120.260">
    <property type="entry name" value="Galactose-binding domain-like"/>
    <property type="match status" value="1"/>
</dbReference>
<feature type="domain" description="CUB" evidence="4">
    <location>
        <begin position="45"/>
        <end position="156"/>
    </location>
</feature>
<proteinExistence type="predicted"/>
<feature type="signal peptide" evidence="3">
    <location>
        <begin position="1"/>
        <end position="32"/>
    </location>
</feature>
<comment type="caution">
    <text evidence="5">The sequence shown here is derived from an EMBL/GenBank/DDBJ whole genome shotgun (WGS) entry which is preliminary data.</text>
</comment>
<dbReference type="NCBIfam" id="TIGR04183">
    <property type="entry name" value="Por_Secre_tail"/>
    <property type="match status" value="1"/>
</dbReference>
<dbReference type="PANTHER" id="PTHR24251">
    <property type="entry name" value="OVOCHYMASE-RELATED"/>
    <property type="match status" value="1"/>
</dbReference>
<evidence type="ECO:0000256" key="2">
    <source>
        <dbReference type="ARBA" id="ARBA00023157"/>
    </source>
</evidence>
<dbReference type="PANTHER" id="PTHR24251:SF37">
    <property type="entry name" value="CUB DOMAIN-CONTAINING PROTEIN"/>
    <property type="match status" value="1"/>
</dbReference>
<dbReference type="Gene3D" id="2.60.40.10">
    <property type="entry name" value="Immunoglobulins"/>
    <property type="match status" value="1"/>
</dbReference>
<gene>
    <name evidence="5" type="ORF">Q5H92_15830</name>
</gene>
<accession>A0ABT9AFT8</accession>
<keyword evidence="3" id="KW-0732">Signal</keyword>